<evidence type="ECO:0000313" key="3">
    <source>
        <dbReference type="Proteomes" id="UP000682892"/>
    </source>
</evidence>
<evidence type="ECO:0000256" key="1">
    <source>
        <dbReference type="SAM" id="Phobius"/>
    </source>
</evidence>
<evidence type="ECO:0000313" key="2">
    <source>
        <dbReference type="EMBL" id="EAT41163.1"/>
    </source>
</evidence>
<dbReference type="Proteomes" id="UP000682892">
    <property type="component" value="Unassembled WGS sequence"/>
</dbReference>
<protein>
    <submittedName>
        <fullName evidence="2">AAEL007166-PA</fullName>
    </submittedName>
</protein>
<feature type="transmembrane region" description="Helical" evidence="1">
    <location>
        <begin position="120"/>
        <end position="141"/>
    </location>
</feature>
<accession>Q173G9</accession>
<gene>
    <name evidence="2" type="ORF">AaeL_AAEL007166</name>
</gene>
<keyword evidence="1" id="KW-0812">Transmembrane</keyword>
<dbReference type="AlphaFoldDB" id="Q173G9"/>
<reference evidence="2" key="3">
    <citation type="submission" date="2012-09" db="EMBL/GenBank/DDBJ databases">
        <authorList>
            <consortium name="VectorBase"/>
        </authorList>
    </citation>
    <scope>NUCLEOTIDE SEQUENCE</scope>
    <source>
        <strain evidence="2">Liverpool</strain>
    </source>
</reference>
<keyword evidence="1" id="KW-1133">Transmembrane helix</keyword>
<dbReference type="EMBL" id="CH477425">
    <property type="protein sequence ID" value="EAT41163.1"/>
    <property type="molecule type" value="Genomic_DNA"/>
</dbReference>
<proteinExistence type="predicted"/>
<dbReference type="PaxDb" id="7159-AAEL007166-PA"/>
<reference evidence="2" key="2">
    <citation type="journal article" date="2007" name="Science">
        <title>Genome sequence of Aedes aegypti, a major arbovirus vector.</title>
        <authorList>
            <person name="Nene V."/>
            <person name="Wortman J.R."/>
            <person name="Lawson D."/>
            <person name="Haas B."/>
            <person name="Kodira C."/>
            <person name="Tu Z.J."/>
            <person name="Loftus B."/>
            <person name="Xi Z."/>
            <person name="Megy K."/>
            <person name="Grabherr M."/>
            <person name="Ren Q."/>
            <person name="Zdobnov E.M."/>
            <person name="Lobo N.F."/>
            <person name="Campbell K.S."/>
            <person name="Brown S.E."/>
            <person name="Bonaldo M.F."/>
            <person name="Zhu J."/>
            <person name="Sinkins S.P."/>
            <person name="Hogenkamp D.G."/>
            <person name="Amedeo P."/>
            <person name="Arensburger P."/>
            <person name="Atkinson P.W."/>
            <person name="Bidwell S."/>
            <person name="Biedler J."/>
            <person name="Birney E."/>
            <person name="Bruggner R.V."/>
            <person name="Costas J."/>
            <person name="Coy M.R."/>
            <person name="Crabtree J."/>
            <person name="Crawford M."/>
            <person name="Debruyn B."/>
            <person name="Decaprio D."/>
            <person name="Eiglmeier K."/>
            <person name="Eisenstadt E."/>
            <person name="El-Dorry H."/>
            <person name="Gelbart W.M."/>
            <person name="Gomes S.L."/>
            <person name="Hammond M."/>
            <person name="Hannick L.I."/>
            <person name="Hogan J.R."/>
            <person name="Holmes M.H."/>
            <person name="Jaffe D."/>
            <person name="Johnston J.S."/>
            <person name="Kennedy R.C."/>
            <person name="Koo H."/>
            <person name="Kravitz S."/>
            <person name="Kriventseva E.V."/>
            <person name="Kulp D."/>
            <person name="Labutti K."/>
            <person name="Lee E."/>
            <person name="Li S."/>
            <person name="Lovin D.D."/>
            <person name="Mao C."/>
            <person name="Mauceli E."/>
            <person name="Menck C.F."/>
            <person name="Miller J.R."/>
            <person name="Montgomery P."/>
            <person name="Mori A."/>
            <person name="Nascimento A.L."/>
            <person name="Naveira H.F."/>
            <person name="Nusbaum C."/>
            <person name="O'leary S."/>
            <person name="Orvis J."/>
            <person name="Pertea M."/>
            <person name="Quesneville H."/>
            <person name="Reidenbach K.R."/>
            <person name="Rogers Y.H."/>
            <person name="Roth C.W."/>
            <person name="Schneider J.R."/>
            <person name="Schatz M."/>
            <person name="Shumway M."/>
            <person name="Stanke M."/>
            <person name="Stinson E.O."/>
            <person name="Tubio J.M."/>
            <person name="Vanzee J.P."/>
            <person name="Verjovski-Almeida S."/>
            <person name="Werner D."/>
            <person name="White O."/>
            <person name="Wyder S."/>
            <person name="Zeng Q."/>
            <person name="Zhao Q."/>
            <person name="Zhao Y."/>
            <person name="Hill C.A."/>
            <person name="Raikhel A.S."/>
            <person name="Soares M.B."/>
            <person name="Knudson D.L."/>
            <person name="Lee N.H."/>
            <person name="Galagan J."/>
            <person name="Salzberg S.L."/>
            <person name="Paulsen I.T."/>
            <person name="Dimopoulos G."/>
            <person name="Collins F.H."/>
            <person name="Birren B."/>
            <person name="Fraser-Liggett C.M."/>
            <person name="Severson D.W."/>
        </authorList>
    </citation>
    <scope>NUCLEOTIDE SEQUENCE [LARGE SCALE GENOMIC DNA]</scope>
    <source>
        <strain evidence="2">Liverpool</strain>
    </source>
</reference>
<keyword evidence="1" id="KW-0472">Membrane</keyword>
<feature type="transmembrane region" description="Helical" evidence="1">
    <location>
        <begin position="79"/>
        <end position="100"/>
    </location>
</feature>
<reference evidence="2" key="1">
    <citation type="submission" date="2005-10" db="EMBL/GenBank/DDBJ databases">
        <authorList>
            <person name="Loftus B.J."/>
            <person name="Nene V.M."/>
            <person name="Hannick L.I."/>
            <person name="Bidwell S."/>
            <person name="Haas B."/>
            <person name="Amedeo P."/>
            <person name="Orvis J."/>
            <person name="Wortman J.R."/>
            <person name="White O.R."/>
            <person name="Salzberg S."/>
            <person name="Shumway M."/>
            <person name="Koo H."/>
            <person name="Zhao Y."/>
            <person name="Holmes M."/>
            <person name="Miller J."/>
            <person name="Schatz M."/>
            <person name="Pop M."/>
            <person name="Pai G."/>
            <person name="Utterback T."/>
            <person name="Rogers Y.-H."/>
            <person name="Kravitz S."/>
            <person name="Fraser C.M."/>
        </authorList>
    </citation>
    <scope>NUCLEOTIDE SEQUENCE</scope>
    <source>
        <strain evidence="2">Liverpool</strain>
    </source>
</reference>
<organism evidence="2 3">
    <name type="scientific">Aedes aegypti</name>
    <name type="common">Yellowfever mosquito</name>
    <name type="synonym">Culex aegypti</name>
    <dbReference type="NCBI Taxonomy" id="7159"/>
    <lineage>
        <taxon>Eukaryota</taxon>
        <taxon>Metazoa</taxon>
        <taxon>Ecdysozoa</taxon>
        <taxon>Arthropoda</taxon>
        <taxon>Hexapoda</taxon>
        <taxon>Insecta</taxon>
        <taxon>Pterygota</taxon>
        <taxon>Neoptera</taxon>
        <taxon>Endopterygota</taxon>
        <taxon>Diptera</taxon>
        <taxon>Nematocera</taxon>
        <taxon>Culicoidea</taxon>
        <taxon>Culicidae</taxon>
        <taxon>Culicinae</taxon>
        <taxon>Aedini</taxon>
        <taxon>Aedes</taxon>
        <taxon>Stegomyia</taxon>
    </lineage>
</organism>
<name>Q173G9_AEDAE</name>
<sequence length="159" mass="17388">MKNSVSPSFKGSDHSSCTSNAAFDFVFLGSAFGALCVTTSTFFGKSCFGSATTFDDFLTTFDSCFCCFMAASFDSLLTFNFLSFSSFICALDTFFRVFFLESDFVAGFGSEFSGFSSVSVQTFNSSILGFFSVVCCCFNFANSFRFFFLGIFSPTTSSW</sequence>
<dbReference type="HOGENOM" id="CLU_1662248_0_0_1"/>